<reference evidence="3" key="1">
    <citation type="journal article" date="2019" name="bioRxiv">
        <title>Genomics, evolutionary history and diagnostics of the Alternaria alternata species group including apple and Asian pear pathotypes.</title>
        <authorList>
            <person name="Armitage A.D."/>
            <person name="Cockerton H.M."/>
            <person name="Sreenivasaprasad S."/>
            <person name="Woodhall J.W."/>
            <person name="Lane C.R."/>
            <person name="Harrison R.J."/>
            <person name="Clarkson J.P."/>
        </authorList>
    </citation>
    <scope>NUCLEOTIDE SEQUENCE [LARGE SCALE GENOMIC DNA]</scope>
    <source>
        <strain evidence="3">FERA 1177</strain>
    </source>
</reference>
<evidence type="ECO:0000256" key="1">
    <source>
        <dbReference type="SAM" id="Coils"/>
    </source>
</evidence>
<keyword evidence="1" id="KW-0175">Coiled coil</keyword>
<feature type="coiled-coil region" evidence="1">
    <location>
        <begin position="139"/>
        <end position="166"/>
    </location>
</feature>
<dbReference type="Proteomes" id="UP000291422">
    <property type="component" value="Unassembled WGS sequence"/>
</dbReference>
<gene>
    <name evidence="2" type="ORF">AA0117_g12263</name>
</gene>
<evidence type="ECO:0000313" key="2">
    <source>
        <dbReference type="EMBL" id="RYN65016.1"/>
    </source>
</evidence>
<organism evidence="2 3">
    <name type="scientific">Alternaria alternata</name>
    <name type="common">Alternaria rot fungus</name>
    <name type="synonym">Torula alternata</name>
    <dbReference type="NCBI Taxonomy" id="5599"/>
    <lineage>
        <taxon>Eukaryota</taxon>
        <taxon>Fungi</taxon>
        <taxon>Dikarya</taxon>
        <taxon>Ascomycota</taxon>
        <taxon>Pezizomycotina</taxon>
        <taxon>Dothideomycetes</taxon>
        <taxon>Pleosporomycetidae</taxon>
        <taxon>Pleosporales</taxon>
        <taxon>Pleosporineae</taxon>
        <taxon>Pleosporaceae</taxon>
        <taxon>Alternaria</taxon>
        <taxon>Alternaria sect. Alternaria</taxon>
        <taxon>Alternaria alternata complex</taxon>
    </lineage>
</organism>
<dbReference type="AlphaFoldDB" id="A0A4Q4N221"/>
<dbReference type="VEuPathDB" id="FungiDB:CC77DRAFT_713962"/>
<protein>
    <submittedName>
        <fullName evidence="2">Uncharacterized protein</fullName>
    </submittedName>
</protein>
<accession>A0A4Q4N221</accession>
<comment type="caution">
    <text evidence="2">The sequence shown here is derived from an EMBL/GenBank/DDBJ whole genome shotgun (WGS) entry which is preliminary data.</text>
</comment>
<proteinExistence type="predicted"/>
<name>A0A4Q4N221_ALTAL</name>
<dbReference type="EMBL" id="PDXD01000068">
    <property type="protein sequence ID" value="RYN65016.1"/>
    <property type="molecule type" value="Genomic_DNA"/>
</dbReference>
<evidence type="ECO:0000313" key="3">
    <source>
        <dbReference type="Proteomes" id="UP000291422"/>
    </source>
</evidence>
<sequence>MPIELLPASAAPFAPRPSASVVLSSEVKPWLKQTLKGAKPGHRSLNNVWQCTKFLGDVLPQSSAIWSLCSIMVPKAPDSELRKDSNPLVEALFNYQLIHIEAYVVHVDMVSQHEVAFKLTDKTIEALVEYHKGIYSVDVSASTCEYAEREQQLEELKENFVQAINRFVFRTDVKALEELGKDGAGELLEGRGERVKNAVMELFLPLHPPPPSVVYANQPVPHVLAQLRSGCQYSGSQPRWTYGKGPINGDCGQQDDQTSIIEYGQRALQTCNITFPYTFAAQPRGVMIGV</sequence>